<protein>
    <submittedName>
        <fullName evidence="1">WbqC-like domain-containing protein</fullName>
    </submittedName>
</protein>
<dbReference type="Proteomes" id="UP000663720">
    <property type="component" value="Chromosome"/>
</dbReference>
<dbReference type="EMBL" id="CP061799">
    <property type="protein sequence ID" value="QTA79487.1"/>
    <property type="molecule type" value="Genomic_DNA"/>
</dbReference>
<reference evidence="1" key="1">
    <citation type="journal article" date="2021" name="Microb. Physiol.">
        <title>Proteogenomic Insights into the Physiology of Marine, Sulfate-Reducing, Filamentous Desulfonema limicola and Desulfonema magnum.</title>
        <authorList>
            <person name="Schnaars V."/>
            <person name="Wohlbrand L."/>
            <person name="Scheve S."/>
            <person name="Hinrichs C."/>
            <person name="Reinhardt R."/>
            <person name="Rabus R."/>
        </authorList>
    </citation>
    <scope>NUCLEOTIDE SEQUENCE</scope>
    <source>
        <strain evidence="1">5ac10</strain>
    </source>
</reference>
<dbReference type="InterPro" id="IPR014985">
    <property type="entry name" value="WbqC"/>
</dbReference>
<dbReference type="AlphaFoldDB" id="A0A975B681"/>
<dbReference type="KEGG" id="dli:dnl_17580"/>
<organism evidence="1 2">
    <name type="scientific">Desulfonema limicola</name>
    <dbReference type="NCBI Taxonomy" id="45656"/>
    <lineage>
        <taxon>Bacteria</taxon>
        <taxon>Pseudomonadati</taxon>
        <taxon>Thermodesulfobacteriota</taxon>
        <taxon>Desulfobacteria</taxon>
        <taxon>Desulfobacterales</taxon>
        <taxon>Desulfococcaceae</taxon>
        <taxon>Desulfonema</taxon>
    </lineage>
</organism>
<evidence type="ECO:0000313" key="1">
    <source>
        <dbReference type="EMBL" id="QTA79487.1"/>
    </source>
</evidence>
<accession>A0A975B681</accession>
<proteinExistence type="predicted"/>
<keyword evidence="2" id="KW-1185">Reference proteome</keyword>
<evidence type="ECO:0000313" key="2">
    <source>
        <dbReference type="Proteomes" id="UP000663720"/>
    </source>
</evidence>
<name>A0A975B681_9BACT</name>
<gene>
    <name evidence="1" type="ORF">dnl_17580</name>
</gene>
<dbReference type="Pfam" id="PF08889">
    <property type="entry name" value="WbqC"/>
    <property type="match status" value="1"/>
</dbReference>
<sequence length="134" mass="16069">MTAAVHQPQYLPWLGYFDKMDKADVFCYLDNVQFKKNEWQNRNRIKTSKGWQWITMPVCYRFPQKINEVEINNNVKWQRKHLQALITNYSKSPFFEKFLPFLIRYFQMILNLFPVLPFTLTNISAESLGLIPGQ</sequence>